<evidence type="ECO:0000259" key="1">
    <source>
        <dbReference type="PROSITE" id="PS50238"/>
    </source>
</evidence>
<comment type="caution">
    <text evidence="2">The sequence shown here is derived from an EMBL/GenBank/DDBJ whole genome shotgun (WGS) entry which is preliminary data.</text>
</comment>
<dbReference type="Gene3D" id="1.10.555.10">
    <property type="entry name" value="Rho GTPase activation protein"/>
    <property type="match status" value="1"/>
</dbReference>
<dbReference type="SUPFAM" id="SSF48350">
    <property type="entry name" value="GTPase activation domain, GAP"/>
    <property type="match status" value="1"/>
</dbReference>
<proteinExistence type="predicted"/>
<dbReference type="Pfam" id="PF00620">
    <property type="entry name" value="RhoGAP"/>
    <property type="match status" value="1"/>
</dbReference>
<dbReference type="PROSITE" id="PS50238">
    <property type="entry name" value="RHOGAP"/>
    <property type="match status" value="1"/>
</dbReference>
<reference evidence="2 3" key="1">
    <citation type="submission" date="2019-01" db="EMBL/GenBank/DDBJ databases">
        <title>Genomes sequencing and comparative genomics of infectious freshwater microsporidia, Cucumispora dikerogammari and Thelohania contejeani.</title>
        <authorList>
            <person name="Cormier A."/>
            <person name="Giraud I."/>
            <person name="Wattier R."/>
            <person name="Teixeira M."/>
            <person name="Grandjean F."/>
            <person name="Rigaud T."/>
            <person name="Cordaux R."/>
        </authorList>
    </citation>
    <scope>NUCLEOTIDE SEQUENCE [LARGE SCALE GENOMIC DNA]</scope>
    <source>
        <strain evidence="2">T1</strain>
        <tissue evidence="2">Spores</tissue>
    </source>
</reference>
<feature type="domain" description="Rho-GAP" evidence="1">
    <location>
        <begin position="333"/>
        <end position="519"/>
    </location>
</feature>
<keyword evidence="3" id="KW-1185">Reference proteome</keyword>
<dbReference type="SMART" id="SM00324">
    <property type="entry name" value="RhoGAP"/>
    <property type="match status" value="1"/>
</dbReference>
<evidence type="ECO:0000313" key="3">
    <source>
        <dbReference type="Proteomes" id="UP001516464"/>
    </source>
</evidence>
<sequence length="529" mass="60793">MGVMHKNILNKENLPDTHILKEQIGALRMAEDLKRNGISANKPIYNYILSKARESNEVKPENPRKIEIPNTISVSKIIEKMEKNLGYGNSTDINFLCKKRDLETENIKKRSAIFKEEGNIKSEKVNEKKINISNISDIKVIEKEESSIKKKKESTNTEPFHNDTSLEISNGIVDFNLPTEDIEIEDKILHEASINGFIGDISFCDISIDDSLVSDTPTNYSRSQSMISEKSFQEEYSDCFINPEKMENNKYSLINIDTTDNEDQLLWNEHLYKSSNYSTIVNETNVSIHPYSLESDTVKYSDLSPTNKEKLCDYCLKMIERKGGNSGIKKIFKFFKNFVESPEEKPPIHPFILKIIEEIRNRCLDVVGIFRVLGRREVFSTIPFRIQTSKIDDISILDPYDLASVLKAYIRNILNGLIPNCVFNTMKRAIKSETSDLLDYTKLYLPFCVKGSYRRLLLETFKLLIEVDAHSETNKMTMSNLLKIFPPTLFPAEVTPNFEVIEIQSKILRIMLELDYENVPISILKAAMN</sequence>
<dbReference type="InterPro" id="IPR000198">
    <property type="entry name" value="RhoGAP_dom"/>
</dbReference>
<dbReference type="Proteomes" id="UP001516464">
    <property type="component" value="Unassembled WGS sequence"/>
</dbReference>
<organism evidence="2 3">
    <name type="scientific">Astathelohania contejeani</name>
    <dbReference type="NCBI Taxonomy" id="164912"/>
    <lineage>
        <taxon>Eukaryota</taxon>
        <taxon>Fungi</taxon>
        <taxon>Fungi incertae sedis</taxon>
        <taxon>Microsporidia</taxon>
        <taxon>Astathelohaniidae</taxon>
        <taxon>Astathelohania</taxon>
    </lineage>
</organism>
<name>A0ABQ7HZC3_9MICR</name>
<accession>A0ABQ7HZC3</accession>
<dbReference type="EMBL" id="SBIQ01000078">
    <property type="protein sequence ID" value="KAF7683523.1"/>
    <property type="molecule type" value="Genomic_DNA"/>
</dbReference>
<dbReference type="PANTHER" id="PTHR45808:SF2">
    <property type="entry name" value="RHO GTPASE-ACTIVATING PROTEIN 68F"/>
    <property type="match status" value="1"/>
</dbReference>
<dbReference type="InterPro" id="IPR008936">
    <property type="entry name" value="Rho_GTPase_activation_prot"/>
</dbReference>
<protein>
    <submittedName>
        <fullName evidence="2">Rho GTPase-activating protein gacJ</fullName>
    </submittedName>
</protein>
<evidence type="ECO:0000313" key="2">
    <source>
        <dbReference type="EMBL" id="KAF7683523.1"/>
    </source>
</evidence>
<dbReference type="PANTHER" id="PTHR45808">
    <property type="entry name" value="RHO GTPASE-ACTIVATING PROTEIN 68F"/>
    <property type="match status" value="1"/>
</dbReference>
<dbReference type="CDD" id="cd00159">
    <property type="entry name" value="RhoGAP"/>
    <property type="match status" value="1"/>
</dbReference>
<gene>
    <name evidence="2" type="primary">gacJ</name>
    <name evidence="2" type="ORF">TCON_1273</name>
</gene>